<dbReference type="PANTHER" id="PTHR43065">
    <property type="entry name" value="SENSOR HISTIDINE KINASE"/>
    <property type="match status" value="1"/>
</dbReference>
<evidence type="ECO:0000313" key="13">
    <source>
        <dbReference type="Proteomes" id="UP000271003"/>
    </source>
</evidence>
<protein>
    <recommendedName>
        <fullName evidence="2">histidine kinase</fullName>
        <ecNumber evidence="2">2.7.13.3</ecNumber>
    </recommendedName>
</protein>
<keyword evidence="10" id="KW-1133">Transmembrane helix</keyword>
<dbReference type="SUPFAM" id="SSF55874">
    <property type="entry name" value="ATPase domain of HSP90 chaperone/DNA topoisomerase II/histidine kinase"/>
    <property type="match status" value="1"/>
</dbReference>
<dbReference type="PROSITE" id="PS50109">
    <property type="entry name" value="HIS_KIN"/>
    <property type="match status" value="1"/>
</dbReference>
<evidence type="ECO:0000256" key="7">
    <source>
        <dbReference type="ARBA" id="ARBA00022840"/>
    </source>
</evidence>
<keyword evidence="13" id="KW-1185">Reference proteome</keyword>
<keyword evidence="8" id="KW-0902">Two-component regulatory system</keyword>
<dbReference type="Gene3D" id="1.10.287.130">
    <property type="match status" value="1"/>
</dbReference>
<dbReference type="CDD" id="cd00082">
    <property type="entry name" value="HisKA"/>
    <property type="match status" value="1"/>
</dbReference>
<sequence length="668" mass="71905">MKPSNGSTVSQQSALSTPSGPSSASASAPLAEDDPEPRPAVAALPRHVFSENEAEPEEGRTGDTPTLVFGVPASDEPGFREELLLPTYEALRRAFPDHRIEWREMSKFDLILAVVKREVDLYVVSSGFFAYLTHGAGSSWLATRKIPQASDPEHAVGGLVVARAADDRYATIADLRTARAAAASSQSFPSWTAVLGEIANVTSYPEHFLGKPRFTGDSGLSVVERVLRKETDVGFLRTCEYETLVARGLVHPQALKVVGERTSEALACRTSTELYPDLVLAARPDLSDSVRRRAAAAVFLIPESASGYAWTVANDFRSVRRLVARFGSAPSEHAEPSAALDRYKYALVISVLLLGGAILYSVSVSGVVARRTKELVAVIDEKTTLEQTARVSRERLSQLERAGIVSELSSMIAHELRQPVAGLVNYADGLALYLSGKQDPVVEEATREIARQAERVSSIVERVRAYAKGKSDVRQPSDLCVVAKRAFTTFRSGADLTGVRVSGEFLPEAPVSGDPLELELLVVNCLKNALHAAKSSPDGHGEIRIRVSDDASGEKWCLEVEDNGPRIDDAKFAELSHPVTSEKFEGLGLGLSISRVIAERHAARLLFRRAGERGLVVTLLIAKRPVEAEDASHGTGGMNGMDGTLAAPKAVPASHYGADPSRNVLSDE</sequence>
<name>A0A2Z6I9P1_9BURK</name>
<keyword evidence="4" id="KW-0808">Transferase</keyword>
<evidence type="ECO:0000259" key="11">
    <source>
        <dbReference type="PROSITE" id="PS50109"/>
    </source>
</evidence>
<evidence type="ECO:0000256" key="9">
    <source>
        <dbReference type="SAM" id="MobiDB-lite"/>
    </source>
</evidence>
<evidence type="ECO:0000256" key="5">
    <source>
        <dbReference type="ARBA" id="ARBA00022741"/>
    </source>
</evidence>
<dbReference type="SMART" id="SM00387">
    <property type="entry name" value="HATPase_c"/>
    <property type="match status" value="1"/>
</dbReference>
<dbReference type="GO" id="GO:0000155">
    <property type="term" value="F:phosphorelay sensor kinase activity"/>
    <property type="evidence" value="ECO:0007669"/>
    <property type="project" value="InterPro"/>
</dbReference>
<dbReference type="InterPro" id="IPR005467">
    <property type="entry name" value="His_kinase_dom"/>
</dbReference>
<dbReference type="InterPro" id="IPR036890">
    <property type="entry name" value="HATPase_C_sf"/>
</dbReference>
<dbReference type="Gene3D" id="3.30.565.10">
    <property type="entry name" value="Histidine kinase-like ATPase, C-terminal domain"/>
    <property type="match status" value="1"/>
</dbReference>
<dbReference type="Gene3D" id="3.40.190.10">
    <property type="entry name" value="Periplasmic binding protein-like II"/>
    <property type="match status" value="1"/>
</dbReference>
<proteinExistence type="predicted"/>
<comment type="catalytic activity">
    <reaction evidence="1">
        <text>ATP + protein L-histidine = ADP + protein N-phospho-L-histidine.</text>
        <dbReference type="EC" id="2.7.13.3"/>
    </reaction>
</comment>
<dbReference type="KEGG" id="sutt:SUTMEG_09650"/>
<dbReference type="AlphaFoldDB" id="A0A2Z6I9P1"/>
<dbReference type="Pfam" id="PF00512">
    <property type="entry name" value="HisKA"/>
    <property type="match status" value="1"/>
</dbReference>
<dbReference type="InterPro" id="IPR036097">
    <property type="entry name" value="HisK_dim/P_sf"/>
</dbReference>
<feature type="region of interest" description="Disordered" evidence="9">
    <location>
        <begin position="628"/>
        <end position="668"/>
    </location>
</feature>
<dbReference type="InterPro" id="IPR003594">
    <property type="entry name" value="HATPase_dom"/>
</dbReference>
<dbReference type="SUPFAM" id="SSF47384">
    <property type="entry name" value="Homodimeric domain of signal transducing histidine kinase"/>
    <property type="match status" value="1"/>
</dbReference>
<evidence type="ECO:0000256" key="3">
    <source>
        <dbReference type="ARBA" id="ARBA00022553"/>
    </source>
</evidence>
<feature type="compositionally biased region" description="Low complexity" evidence="9">
    <location>
        <begin position="13"/>
        <end position="30"/>
    </location>
</feature>
<evidence type="ECO:0000256" key="4">
    <source>
        <dbReference type="ARBA" id="ARBA00022679"/>
    </source>
</evidence>
<dbReference type="Pfam" id="PF12974">
    <property type="entry name" value="Phosphonate-bd"/>
    <property type="match status" value="1"/>
</dbReference>
<accession>A0A2Z6I9P1</accession>
<feature type="region of interest" description="Disordered" evidence="9">
    <location>
        <begin position="1"/>
        <end position="74"/>
    </location>
</feature>
<keyword evidence="10" id="KW-0472">Membrane</keyword>
<dbReference type="SMART" id="SM00388">
    <property type="entry name" value="HisKA"/>
    <property type="match status" value="1"/>
</dbReference>
<evidence type="ECO:0000256" key="1">
    <source>
        <dbReference type="ARBA" id="ARBA00000085"/>
    </source>
</evidence>
<keyword evidence="6 12" id="KW-0418">Kinase</keyword>
<dbReference type="SUPFAM" id="SSF53850">
    <property type="entry name" value="Periplasmic binding protein-like II"/>
    <property type="match status" value="1"/>
</dbReference>
<keyword evidence="3" id="KW-0597">Phosphoprotein</keyword>
<keyword evidence="10" id="KW-0812">Transmembrane</keyword>
<dbReference type="InterPro" id="IPR003661">
    <property type="entry name" value="HisK_dim/P_dom"/>
</dbReference>
<reference evidence="12 13" key="1">
    <citation type="journal article" date="2018" name="Int. J. Syst. Evol. Microbiol.">
        <title>Mesosutterella multiformis gen. nov., sp. nov., a member of the family Sutterellaceae and Sutterella megalosphaeroides sp. nov., isolated from human faeces.</title>
        <authorList>
            <person name="Sakamoto M."/>
            <person name="Ikeyama N."/>
            <person name="Kunihiro T."/>
            <person name="Iino T."/>
            <person name="Yuki M."/>
            <person name="Ohkuma M."/>
        </authorList>
    </citation>
    <scope>NUCLEOTIDE SEQUENCE [LARGE SCALE GENOMIC DNA]</scope>
    <source>
        <strain evidence="12 13">6FBBBH3</strain>
    </source>
</reference>
<feature type="transmembrane region" description="Helical" evidence="10">
    <location>
        <begin position="345"/>
        <end position="369"/>
    </location>
</feature>
<evidence type="ECO:0000256" key="6">
    <source>
        <dbReference type="ARBA" id="ARBA00022777"/>
    </source>
</evidence>
<keyword evidence="5" id="KW-0547">Nucleotide-binding</keyword>
<evidence type="ECO:0000256" key="8">
    <source>
        <dbReference type="ARBA" id="ARBA00023012"/>
    </source>
</evidence>
<gene>
    <name evidence="12" type="primary">ttrS_1</name>
    <name evidence="12" type="ORF">SUTMEG_09650</name>
</gene>
<evidence type="ECO:0000313" key="12">
    <source>
        <dbReference type="EMBL" id="BBF23074.1"/>
    </source>
</evidence>
<dbReference type="PANTHER" id="PTHR43065:SF10">
    <property type="entry name" value="PEROXIDE STRESS-ACTIVATED HISTIDINE KINASE MAK3"/>
    <property type="match status" value="1"/>
</dbReference>
<dbReference type="EMBL" id="AP018786">
    <property type="protein sequence ID" value="BBF23074.1"/>
    <property type="molecule type" value="Genomic_DNA"/>
</dbReference>
<feature type="compositionally biased region" description="Polar residues" evidence="9">
    <location>
        <begin position="1"/>
        <end position="12"/>
    </location>
</feature>
<dbReference type="GO" id="GO:0005524">
    <property type="term" value="F:ATP binding"/>
    <property type="evidence" value="ECO:0007669"/>
    <property type="project" value="UniProtKB-KW"/>
</dbReference>
<evidence type="ECO:0000256" key="2">
    <source>
        <dbReference type="ARBA" id="ARBA00012438"/>
    </source>
</evidence>
<dbReference type="Proteomes" id="UP000271003">
    <property type="component" value="Chromosome"/>
</dbReference>
<dbReference type="Pfam" id="PF02518">
    <property type="entry name" value="HATPase_c"/>
    <property type="match status" value="1"/>
</dbReference>
<feature type="domain" description="Histidine kinase" evidence="11">
    <location>
        <begin position="411"/>
        <end position="625"/>
    </location>
</feature>
<keyword evidence="7" id="KW-0067">ATP-binding</keyword>
<dbReference type="EC" id="2.7.13.3" evidence="2"/>
<evidence type="ECO:0000256" key="10">
    <source>
        <dbReference type="SAM" id="Phobius"/>
    </source>
</evidence>
<organism evidence="12 13">
    <name type="scientific">Sutterella megalosphaeroides</name>
    <dbReference type="NCBI Taxonomy" id="2494234"/>
    <lineage>
        <taxon>Bacteria</taxon>
        <taxon>Pseudomonadati</taxon>
        <taxon>Pseudomonadota</taxon>
        <taxon>Betaproteobacteria</taxon>
        <taxon>Burkholderiales</taxon>
        <taxon>Sutterellaceae</taxon>
        <taxon>Sutterella</taxon>
    </lineage>
</organism>